<proteinExistence type="predicted"/>
<sequence>MERTGMPGATGFMKVTPLVDPDDADAVAEFWGGKVYPLPIGASVWWDIDTDRLRMEVMQDGWIPLDLSAKLPSEGDSVVSTLVFEDFWLYGMGFVDSMSHKYTDAWLRVANANLDVSDVEFDKPSSV</sequence>
<keyword evidence="2" id="KW-1185">Reference proteome</keyword>
<dbReference type="AlphaFoldDB" id="A0A9K3GIZ4"/>
<gene>
    <name evidence="1" type="ORF">KIPB_005526</name>
</gene>
<accession>A0A9K3GIZ4</accession>
<evidence type="ECO:0000313" key="2">
    <source>
        <dbReference type="Proteomes" id="UP000265618"/>
    </source>
</evidence>
<name>A0A9K3GIZ4_9EUKA</name>
<evidence type="ECO:0000313" key="1">
    <source>
        <dbReference type="EMBL" id="GIQ84090.1"/>
    </source>
</evidence>
<dbReference type="EMBL" id="BDIP01001301">
    <property type="protein sequence ID" value="GIQ84090.1"/>
    <property type="molecule type" value="Genomic_DNA"/>
</dbReference>
<dbReference type="Proteomes" id="UP000265618">
    <property type="component" value="Unassembled WGS sequence"/>
</dbReference>
<comment type="caution">
    <text evidence="1">The sequence shown here is derived from an EMBL/GenBank/DDBJ whole genome shotgun (WGS) entry which is preliminary data.</text>
</comment>
<organism evidence="1 2">
    <name type="scientific">Kipferlia bialata</name>
    <dbReference type="NCBI Taxonomy" id="797122"/>
    <lineage>
        <taxon>Eukaryota</taxon>
        <taxon>Metamonada</taxon>
        <taxon>Carpediemonas-like organisms</taxon>
        <taxon>Kipferlia</taxon>
    </lineage>
</organism>
<protein>
    <submittedName>
        <fullName evidence="1">Uncharacterized protein</fullName>
    </submittedName>
</protein>
<reference evidence="1 2" key="1">
    <citation type="journal article" date="2018" name="PLoS ONE">
        <title>The draft genome of Kipferlia bialata reveals reductive genome evolution in fornicate parasites.</title>
        <authorList>
            <person name="Tanifuji G."/>
            <person name="Takabayashi S."/>
            <person name="Kume K."/>
            <person name="Takagi M."/>
            <person name="Nakayama T."/>
            <person name="Kamikawa R."/>
            <person name="Inagaki Y."/>
            <person name="Hashimoto T."/>
        </authorList>
    </citation>
    <scope>NUCLEOTIDE SEQUENCE [LARGE SCALE GENOMIC DNA]</scope>
    <source>
        <strain evidence="1">NY0173</strain>
    </source>
</reference>